<organism evidence="1">
    <name type="scientific">Arundo donax</name>
    <name type="common">Giant reed</name>
    <name type="synonym">Donax arundinaceus</name>
    <dbReference type="NCBI Taxonomy" id="35708"/>
    <lineage>
        <taxon>Eukaryota</taxon>
        <taxon>Viridiplantae</taxon>
        <taxon>Streptophyta</taxon>
        <taxon>Embryophyta</taxon>
        <taxon>Tracheophyta</taxon>
        <taxon>Spermatophyta</taxon>
        <taxon>Magnoliopsida</taxon>
        <taxon>Liliopsida</taxon>
        <taxon>Poales</taxon>
        <taxon>Poaceae</taxon>
        <taxon>PACMAD clade</taxon>
        <taxon>Arundinoideae</taxon>
        <taxon>Arundineae</taxon>
        <taxon>Arundo</taxon>
    </lineage>
</organism>
<reference evidence="1" key="1">
    <citation type="submission" date="2014-09" db="EMBL/GenBank/DDBJ databases">
        <authorList>
            <person name="Magalhaes I.L.F."/>
            <person name="Oliveira U."/>
            <person name="Santos F.R."/>
            <person name="Vidigal T.H.D.A."/>
            <person name="Brescovit A.D."/>
            <person name="Santos A.J."/>
        </authorList>
    </citation>
    <scope>NUCLEOTIDE SEQUENCE</scope>
    <source>
        <tissue evidence="1">Shoot tissue taken approximately 20 cm above the soil surface</tissue>
    </source>
</reference>
<name>A0A0A9G273_ARUDO</name>
<dbReference type="AlphaFoldDB" id="A0A0A9G273"/>
<sequence>MFLLHYRLQVKPSQMAKSLANYRPTVRTHK</sequence>
<reference evidence="1" key="2">
    <citation type="journal article" date="2015" name="Data Brief">
        <title>Shoot transcriptome of the giant reed, Arundo donax.</title>
        <authorList>
            <person name="Barrero R.A."/>
            <person name="Guerrero F.D."/>
            <person name="Moolhuijzen P."/>
            <person name="Goolsby J.A."/>
            <person name="Tidwell J."/>
            <person name="Bellgard S.E."/>
            <person name="Bellgard M.I."/>
        </authorList>
    </citation>
    <scope>NUCLEOTIDE SEQUENCE</scope>
    <source>
        <tissue evidence="1">Shoot tissue taken approximately 20 cm above the soil surface</tissue>
    </source>
</reference>
<protein>
    <submittedName>
        <fullName evidence="1">Uncharacterized protein</fullName>
    </submittedName>
</protein>
<proteinExistence type="predicted"/>
<dbReference type="EMBL" id="GBRH01179304">
    <property type="protein sequence ID" value="JAE18592.1"/>
    <property type="molecule type" value="Transcribed_RNA"/>
</dbReference>
<evidence type="ECO:0000313" key="1">
    <source>
        <dbReference type="EMBL" id="JAE18592.1"/>
    </source>
</evidence>
<accession>A0A0A9G273</accession>